<dbReference type="AlphaFoldDB" id="A0A7I8VJP4"/>
<dbReference type="Pfam" id="PF05241">
    <property type="entry name" value="EBP"/>
    <property type="match status" value="1"/>
</dbReference>
<proteinExistence type="inferred from homology"/>
<dbReference type="GO" id="GO:0047750">
    <property type="term" value="F:cholestenol delta-isomerase activity"/>
    <property type="evidence" value="ECO:0007669"/>
    <property type="project" value="InterPro"/>
</dbReference>
<comment type="caution">
    <text evidence="16">The sequence shown here is derived from an EMBL/GenBank/DDBJ whole genome shotgun (WGS) entry which is preliminary data.</text>
</comment>
<dbReference type="GO" id="GO:0016020">
    <property type="term" value="C:membrane"/>
    <property type="evidence" value="ECO:0007669"/>
    <property type="project" value="UniProtKB-SubCell"/>
</dbReference>
<feature type="transmembrane region" description="Helical" evidence="14">
    <location>
        <begin position="59"/>
        <end position="80"/>
    </location>
</feature>
<dbReference type="GO" id="GO:0006695">
    <property type="term" value="P:cholesterol biosynthetic process"/>
    <property type="evidence" value="ECO:0007669"/>
    <property type="project" value="TreeGrafter"/>
</dbReference>
<keyword evidence="11" id="KW-0753">Steroid metabolism</keyword>
<evidence type="ECO:0000256" key="11">
    <source>
        <dbReference type="ARBA" id="ARBA00023221"/>
    </source>
</evidence>
<feature type="transmembrane region" description="Helical" evidence="14">
    <location>
        <begin position="118"/>
        <end position="136"/>
    </location>
</feature>
<feature type="domain" description="EXPERA" evidence="15">
    <location>
        <begin position="56"/>
        <end position="199"/>
    </location>
</feature>
<evidence type="ECO:0000313" key="17">
    <source>
        <dbReference type="Proteomes" id="UP000549394"/>
    </source>
</evidence>
<evidence type="ECO:0000256" key="2">
    <source>
        <dbReference type="ARBA" id="ARBA00008337"/>
    </source>
</evidence>
<feature type="transmembrane region" description="Helical" evidence="14">
    <location>
        <begin position="143"/>
        <end position="161"/>
    </location>
</feature>
<evidence type="ECO:0000256" key="8">
    <source>
        <dbReference type="ARBA" id="ARBA00023098"/>
    </source>
</evidence>
<dbReference type="GO" id="GO:0005783">
    <property type="term" value="C:endoplasmic reticulum"/>
    <property type="evidence" value="ECO:0007669"/>
    <property type="project" value="TreeGrafter"/>
</dbReference>
<name>A0A7I8VJP4_9ANNE</name>
<keyword evidence="3" id="KW-0444">Lipid biosynthesis</keyword>
<comment type="similarity">
    <text evidence="2">Belongs to the EBP family.</text>
</comment>
<dbReference type="GO" id="GO:0000247">
    <property type="term" value="F:C-8 sterol isomerase activity"/>
    <property type="evidence" value="ECO:0007669"/>
    <property type="project" value="TreeGrafter"/>
</dbReference>
<dbReference type="EMBL" id="CAJFCJ010000006">
    <property type="protein sequence ID" value="CAD5115479.1"/>
    <property type="molecule type" value="Genomic_DNA"/>
</dbReference>
<protein>
    <submittedName>
        <fullName evidence="16">DgyrCDS4448</fullName>
    </submittedName>
</protein>
<keyword evidence="4 13" id="KW-0812">Transmembrane</keyword>
<evidence type="ECO:0000256" key="4">
    <source>
        <dbReference type="ARBA" id="ARBA00022692"/>
    </source>
</evidence>
<evidence type="ECO:0000259" key="15">
    <source>
        <dbReference type="PROSITE" id="PS51751"/>
    </source>
</evidence>
<dbReference type="PANTHER" id="PTHR14207:SF0">
    <property type="entry name" value="3-BETA-HYDROXYSTEROID-DELTA(8),DELTA(7)-ISOMERASE"/>
    <property type="match status" value="1"/>
</dbReference>
<dbReference type="PANTHER" id="PTHR14207">
    <property type="entry name" value="STEROL ISOMERASE"/>
    <property type="match status" value="1"/>
</dbReference>
<evidence type="ECO:0000256" key="12">
    <source>
        <dbReference type="ARBA" id="ARBA00023235"/>
    </source>
</evidence>
<evidence type="ECO:0000256" key="3">
    <source>
        <dbReference type="ARBA" id="ARBA00022516"/>
    </source>
</evidence>
<sequence length="221" mass="25480">MESPHPYFPKDVVIPNYVPNEGSTLEILAKFGAITVVVVGGTYALAAKSKLGFSSIEKAKICWLSACFFIHFFLEGYFSLNYDTFPEKQNFLARCWKEYSKGDSRYILKDTFTVCMETITAFIDGPLCLIAVYAFLTNKPYRYIVQLIVSLCQLYGDILYLSTEAFEGFQHGEIFHPIYFWFYFFFMNILWIIIPFGCIVESFHKLSKAQSTDDSMQKKKA</sequence>
<keyword evidence="12" id="KW-0413">Isomerase</keyword>
<evidence type="ECO:0000256" key="5">
    <source>
        <dbReference type="ARBA" id="ARBA00022955"/>
    </source>
</evidence>
<comment type="subcellular location">
    <subcellularLocation>
        <location evidence="1">Membrane</location>
        <topology evidence="1">Multi-pass membrane protein</topology>
    </subcellularLocation>
</comment>
<keyword evidence="9 13" id="KW-0472">Membrane</keyword>
<dbReference type="OrthoDB" id="58557at2759"/>
<evidence type="ECO:0000256" key="13">
    <source>
        <dbReference type="PROSITE-ProRule" id="PRU01087"/>
    </source>
</evidence>
<evidence type="ECO:0000256" key="9">
    <source>
        <dbReference type="ARBA" id="ARBA00023136"/>
    </source>
</evidence>
<keyword evidence="10" id="KW-1207">Sterol metabolism</keyword>
<gene>
    <name evidence="16" type="ORF">DGYR_LOCUS4220</name>
</gene>
<dbReference type="Proteomes" id="UP000549394">
    <property type="component" value="Unassembled WGS sequence"/>
</dbReference>
<reference evidence="16 17" key="1">
    <citation type="submission" date="2020-08" db="EMBL/GenBank/DDBJ databases">
        <authorList>
            <person name="Hejnol A."/>
        </authorList>
    </citation>
    <scope>NUCLEOTIDE SEQUENCE [LARGE SCALE GENOMIC DNA]</scope>
</reference>
<evidence type="ECO:0000256" key="1">
    <source>
        <dbReference type="ARBA" id="ARBA00004141"/>
    </source>
</evidence>
<dbReference type="InterPro" id="IPR007905">
    <property type="entry name" value="EBP"/>
</dbReference>
<keyword evidence="7" id="KW-0756">Sterol biosynthesis</keyword>
<evidence type="ECO:0000256" key="10">
    <source>
        <dbReference type="ARBA" id="ARBA00023166"/>
    </source>
</evidence>
<keyword evidence="8" id="KW-0443">Lipid metabolism</keyword>
<evidence type="ECO:0000256" key="7">
    <source>
        <dbReference type="ARBA" id="ARBA00023011"/>
    </source>
</evidence>
<evidence type="ECO:0000256" key="6">
    <source>
        <dbReference type="ARBA" id="ARBA00022989"/>
    </source>
</evidence>
<dbReference type="GO" id="GO:0004769">
    <property type="term" value="F:steroid Delta-isomerase activity"/>
    <property type="evidence" value="ECO:0007669"/>
    <property type="project" value="TreeGrafter"/>
</dbReference>
<organism evidence="16 17">
    <name type="scientific">Dimorphilus gyrociliatus</name>
    <dbReference type="NCBI Taxonomy" id="2664684"/>
    <lineage>
        <taxon>Eukaryota</taxon>
        <taxon>Metazoa</taxon>
        <taxon>Spiralia</taxon>
        <taxon>Lophotrochozoa</taxon>
        <taxon>Annelida</taxon>
        <taxon>Polychaeta</taxon>
        <taxon>Polychaeta incertae sedis</taxon>
        <taxon>Dinophilidae</taxon>
        <taxon>Dimorphilus</taxon>
    </lineage>
</organism>
<keyword evidence="5" id="KW-0752">Steroid biosynthesis</keyword>
<keyword evidence="6 13" id="KW-1133">Transmembrane helix</keyword>
<evidence type="ECO:0000313" key="16">
    <source>
        <dbReference type="EMBL" id="CAD5115479.1"/>
    </source>
</evidence>
<dbReference type="PROSITE" id="PS51751">
    <property type="entry name" value="EXPERA"/>
    <property type="match status" value="1"/>
</dbReference>
<dbReference type="InterPro" id="IPR033118">
    <property type="entry name" value="EXPERA"/>
</dbReference>
<evidence type="ECO:0000256" key="14">
    <source>
        <dbReference type="SAM" id="Phobius"/>
    </source>
</evidence>
<accession>A0A7I8VJP4</accession>
<feature type="transmembrane region" description="Helical" evidence="14">
    <location>
        <begin position="27"/>
        <end position="47"/>
    </location>
</feature>
<feature type="transmembrane region" description="Helical" evidence="14">
    <location>
        <begin position="181"/>
        <end position="200"/>
    </location>
</feature>
<keyword evidence="17" id="KW-1185">Reference proteome</keyword>